<gene>
    <name evidence="3" type="ORF">OXX778_LOCUS22163</name>
</gene>
<reference evidence="3" key="1">
    <citation type="submission" date="2021-02" db="EMBL/GenBank/DDBJ databases">
        <authorList>
            <person name="Nowell W R."/>
        </authorList>
    </citation>
    <scope>NUCLEOTIDE SEQUENCE</scope>
    <source>
        <strain evidence="3">Ploen Becks lab</strain>
    </source>
</reference>
<dbReference type="AlphaFoldDB" id="A0A814QS17"/>
<dbReference type="InterPro" id="IPR009496">
    <property type="entry name" value="RGM_C"/>
</dbReference>
<dbReference type="Gene3D" id="3.40.1000.10">
    <property type="entry name" value="Mog1/PsbP, alpha/beta/alpha sandwich"/>
    <property type="match status" value="1"/>
</dbReference>
<organism evidence="3 4">
    <name type="scientific">Brachionus calyciflorus</name>
    <dbReference type="NCBI Taxonomy" id="104777"/>
    <lineage>
        <taxon>Eukaryota</taxon>
        <taxon>Metazoa</taxon>
        <taxon>Spiralia</taxon>
        <taxon>Gnathifera</taxon>
        <taxon>Rotifera</taxon>
        <taxon>Eurotatoria</taxon>
        <taxon>Monogononta</taxon>
        <taxon>Pseudotrocha</taxon>
        <taxon>Ploima</taxon>
        <taxon>Brachionidae</taxon>
        <taxon>Brachionus</taxon>
    </lineage>
</organism>
<comment type="caution">
    <text evidence="3">The sequence shown here is derived from an EMBL/GenBank/DDBJ whole genome shotgun (WGS) entry which is preliminary data.</text>
</comment>
<dbReference type="Pfam" id="PF06534">
    <property type="entry name" value="RGM_C"/>
    <property type="match status" value="1"/>
</dbReference>
<keyword evidence="1" id="KW-1133">Transmembrane helix</keyword>
<evidence type="ECO:0000313" key="3">
    <source>
        <dbReference type="EMBL" id="CAF1123868.1"/>
    </source>
</evidence>
<dbReference type="EMBL" id="CAJNOC010009027">
    <property type="protein sequence ID" value="CAF1123868.1"/>
    <property type="molecule type" value="Genomic_DNA"/>
</dbReference>
<keyword evidence="1" id="KW-0472">Membrane</keyword>
<proteinExistence type="predicted"/>
<evidence type="ECO:0000313" key="4">
    <source>
        <dbReference type="Proteomes" id="UP000663879"/>
    </source>
</evidence>
<evidence type="ECO:0000256" key="1">
    <source>
        <dbReference type="SAM" id="Phobius"/>
    </source>
</evidence>
<keyword evidence="4" id="KW-1185">Reference proteome</keyword>
<sequence length="277" mass="31969">TGDPHLFSYQKNYEFCSIGQDAVCFENKDFQLLCSDTYVGGPNKQATVLTNLKLIYKVNDLDNVYYEVNSTSFPSQFNNKQSTIYKNPNSKLKLLEIFEIEKDIKAISIPNSNTHIFITKWQAFYSVALRTTHKTYSESKGILYEGCLQQDKFNLQKKRQISAHPNNECETECSNIEFSAEDENFPKDIIRQICKFDCNEMGKNSTIMVKSLAKNIESFILSDEYPSIQTTKISTTKLTTPSIETTKKGNTSWRNIQNQFVNFGLILISFYYFFIFV</sequence>
<feature type="transmembrane region" description="Helical" evidence="1">
    <location>
        <begin position="260"/>
        <end position="276"/>
    </location>
</feature>
<feature type="non-terminal residue" evidence="3">
    <location>
        <position position="1"/>
    </location>
</feature>
<accession>A0A814QS17</accession>
<protein>
    <recommendedName>
        <fullName evidence="2">Repulsive guidance molecule C-terminal domain-containing protein</fullName>
    </recommendedName>
</protein>
<dbReference type="Proteomes" id="UP000663879">
    <property type="component" value="Unassembled WGS sequence"/>
</dbReference>
<name>A0A814QS17_9BILA</name>
<feature type="domain" description="Repulsive guidance molecule C-terminal" evidence="2">
    <location>
        <begin position="2"/>
        <end position="203"/>
    </location>
</feature>
<evidence type="ECO:0000259" key="2">
    <source>
        <dbReference type="Pfam" id="PF06534"/>
    </source>
</evidence>
<keyword evidence="1" id="KW-0812">Transmembrane</keyword>